<dbReference type="AlphaFoldDB" id="Q4N9U2"/>
<dbReference type="VEuPathDB" id="PiroplasmaDB:TpMuguga_01g00005"/>
<reference evidence="2 3" key="1">
    <citation type="journal article" date="2005" name="Science">
        <title>Genome sequence of Theileria parva, a bovine pathogen that transforms lymphocytes.</title>
        <authorList>
            <person name="Gardner M.J."/>
            <person name="Bishop R."/>
            <person name="Shah T."/>
            <person name="de Villiers E.P."/>
            <person name="Carlton J.M."/>
            <person name="Hall N."/>
            <person name="Ren Q."/>
            <person name="Paulsen I.T."/>
            <person name="Pain A."/>
            <person name="Berriman M."/>
            <person name="Wilson R.J.M."/>
            <person name="Sato S."/>
            <person name="Ralph S.A."/>
            <person name="Mann D.J."/>
            <person name="Xiong Z."/>
            <person name="Shallom S.J."/>
            <person name="Weidman J."/>
            <person name="Jiang L."/>
            <person name="Lynn J."/>
            <person name="Weaver B."/>
            <person name="Shoaibi A."/>
            <person name="Domingo A.R."/>
            <person name="Wasawo D."/>
            <person name="Crabtree J."/>
            <person name="Wortman J.R."/>
            <person name="Haas B."/>
            <person name="Angiuoli S.V."/>
            <person name="Creasy T.H."/>
            <person name="Lu C."/>
            <person name="Suh B."/>
            <person name="Silva J.C."/>
            <person name="Utterback T.R."/>
            <person name="Feldblyum T.V."/>
            <person name="Pertea M."/>
            <person name="Allen J."/>
            <person name="Nierman W.C."/>
            <person name="Taracha E.L.N."/>
            <person name="Salzberg S.L."/>
            <person name="White O.R."/>
            <person name="Fitzhugh H.A."/>
            <person name="Morzaria S."/>
            <person name="Venter J.C."/>
            <person name="Fraser C.M."/>
            <person name="Nene V."/>
        </authorList>
    </citation>
    <scope>NUCLEOTIDE SEQUENCE [LARGE SCALE GENOMIC DNA]</scope>
    <source>
        <strain evidence="2 3">Muguga</strain>
    </source>
</reference>
<evidence type="ECO:0000256" key="1">
    <source>
        <dbReference type="SAM" id="MobiDB-lite"/>
    </source>
</evidence>
<organism evidence="2 3">
    <name type="scientific">Theileria parva</name>
    <name type="common">East coast fever infection agent</name>
    <dbReference type="NCBI Taxonomy" id="5875"/>
    <lineage>
        <taxon>Eukaryota</taxon>
        <taxon>Sar</taxon>
        <taxon>Alveolata</taxon>
        <taxon>Apicomplexa</taxon>
        <taxon>Aconoidasida</taxon>
        <taxon>Piroplasmida</taxon>
        <taxon>Theileriidae</taxon>
        <taxon>Theileria</taxon>
    </lineage>
</organism>
<evidence type="ECO:0008006" key="4">
    <source>
        <dbReference type="Google" id="ProtNLM"/>
    </source>
</evidence>
<dbReference type="Proteomes" id="UP000001949">
    <property type="component" value="Unassembled WGS sequence"/>
</dbReference>
<evidence type="ECO:0000313" key="2">
    <source>
        <dbReference type="EMBL" id="EAN33249.1"/>
    </source>
</evidence>
<gene>
    <name evidence="2" type="ordered locus">TP01_0005</name>
</gene>
<accession>Q4N9U2</accession>
<proteinExistence type="predicted"/>
<comment type="caution">
    <text evidence="2">The sequence shown here is derived from an EMBL/GenBank/DDBJ whole genome shotgun (WGS) entry which is preliminary data.</text>
</comment>
<protein>
    <recommendedName>
        <fullName evidence="4">Theileria-specific sub-telomeric protein, SVSP family</fullName>
    </recommendedName>
</protein>
<dbReference type="RefSeq" id="XP_765532.1">
    <property type="nucleotide sequence ID" value="XM_760439.1"/>
</dbReference>
<name>Q4N9U2_THEPA</name>
<sequence>MNKCIAYNCIFISIIIRYINCSDKDPDQTEVDSDEEDNFDVIVSQIENLLEDETAGDSVISDNIKQHGLGHIVYNSYGSESISTTQPTDFLDEESGIIEGPSGPHDQVSTQTTPIPHLDKSEVGDDKKEAAAVKPSKISESLIFMKKGDDGGLFQMIEGQDYKLIFDDGTTLKFEFYNELEQVIYNGDNIYVHMPKRLYALELTCNKTTNVFVIALEDSFLYIDYRAGMWRANSRKIPNYVKFYGKDSEGVEFEFSKEHYSFYLTEKGAFRYVFFPEIPCAKVVINNRLIWEKTPEDKSLLSVHINIKGDVFLKFKTHVSLFAKKRNEYKYLYDMGRK</sequence>
<dbReference type="InParanoid" id="Q4N9U2"/>
<dbReference type="eggNOG" id="ENOG502RSZI">
    <property type="taxonomic scope" value="Eukaryota"/>
</dbReference>
<feature type="region of interest" description="Disordered" evidence="1">
    <location>
        <begin position="101"/>
        <end position="126"/>
    </location>
</feature>
<evidence type="ECO:0000313" key="3">
    <source>
        <dbReference type="Proteomes" id="UP000001949"/>
    </source>
</evidence>
<dbReference type="GeneID" id="3503551"/>
<dbReference type="KEGG" id="tpv:TP01_0005"/>
<dbReference type="EMBL" id="AAGK01000001">
    <property type="protein sequence ID" value="EAN33249.1"/>
    <property type="molecule type" value="Genomic_DNA"/>
</dbReference>
<feature type="compositionally biased region" description="Basic and acidic residues" evidence="1">
    <location>
        <begin position="117"/>
        <end position="126"/>
    </location>
</feature>
<dbReference type="InterPro" id="IPR007480">
    <property type="entry name" value="DUF529"/>
</dbReference>
<dbReference type="Pfam" id="PF04385">
    <property type="entry name" value="FAINT"/>
    <property type="match status" value="1"/>
</dbReference>
<dbReference type="STRING" id="5875.Q4N9U2"/>
<dbReference type="OMA" id="NCIFISI"/>
<keyword evidence="3" id="KW-1185">Reference proteome</keyword>